<evidence type="ECO:0000313" key="1">
    <source>
        <dbReference type="EMBL" id="KAK7438626.1"/>
    </source>
</evidence>
<dbReference type="EMBL" id="JBANRG010000078">
    <property type="protein sequence ID" value="KAK7438626.1"/>
    <property type="molecule type" value="Genomic_DNA"/>
</dbReference>
<organism evidence="1 2">
    <name type="scientific">Marasmiellus scandens</name>
    <dbReference type="NCBI Taxonomy" id="2682957"/>
    <lineage>
        <taxon>Eukaryota</taxon>
        <taxon>Fungi</taxon>
        <taxon>Dikarya</taxon>
        <taxon>Basidiomycota</taxon>
        <taxon>Agaricomycotina</taxon>
        <taxon>Agaricomycetes</taxon>
        <taxon>Agaricomycetidae</taxon>
        <taxon>Agaricales</taxon>
        <taxon>Marasmiineae</taxon>
        <taxon>Omphalotaceae</taxon>
        <taxon>Marasmiellus</taxon>
    </lineage>
</organism>
<proteinExistence type="predicted"/>
<accession>A0ABR1IU24</accession>
<dbReference type="SUPFAM" id="SSF160104">
    <property type="entry name" value="Acetoacetate decarboxylase-like"/>
    <property type="match status" value="1"/>
</dbReference>
<protein>
    <recommendedName>
        <fullName evidence="3">Acetoacetate decarboxylase</fullName>
    </recommendedName>
</protein>
<evidence type="ECO:0000313" key="2">
    <source>
        <dbReference type="Proteomes" id="UP001498398"/>
    </source>
</evidence>
<comment type="caution">
    <text evidence="1">The sequence shown here is derived from an EMBL/GenBank/DDBJ whole genome shotgun (WGS) entry which is preliminary data.</text>
</comment>
<dbReference type="Proteomes" id="UP001498398">
    <property type="component" value="Unassembled WGS sequence"/>
</dbReference>
<keyword evidence="2" id="KW-1185">Reference proteome</keyword>
<sequence>MADHIVAPAPWNLKARSWQFLVESTETKSANFPAGWACSWQAETLAEGGEYIGGPAVVVLVRYSDTPVGPYDELGYSPGRFRYADGTVGFRTTIMLVSSQASTLNGRRNWNIPSQYLQCLEQLQKFNDGIEQVASFQYKSLSNGSWSLSVSEVGEESTPFFNVTVNPIPFISKIPIPFNSGLFGSMFSYAQPPLPQGPLPEEVGTDKWAFFKPNTTGWLHLVNIIPEIVSKDEKRKKVVGNGINFPAVVPKGFGMCLEDMVIELGPSSWKDRV</sequence>
<reference evidence="1 2" key="1">
    <citation type="submission" date="2024-01" db="EMBL/GenBank/DDBJ databases">
        <title>A draft genome for the cacao thread blight pathogen Marasmiellus scandens.</title>
        <authorList>
            <person name="Baruah I.K."/>
            <person name="Leung J."/>
            <person name="Bukari Y."/>
            <person name="Amoako-Attah I."/>
            <person name="Meinhardt L.W."/>
            <person name="Bailey B.A."/>
            <person name="Cohen S.P."/>
        </authorList>
    </citation>
    <scope>NUCLEOTIDE SEQUENCE [LARGE SCALE GENOMIC DNA]</scope>
    <source>
        <strain evidence="1 2">GH-19</strain>
    </source>
</reference>
<dbReference type="PANTHER" id="PTHR40518:SF1">
    <property type="entry name" value="ACETOACETATE DECARBOXYLASE"/>
    <property type="match status" value="1"/>
</dbReference>
<dbReference type="InterPro" id="IPR023375">
    <property type="entry name" value="ADC_dom_sf"/>
</dbReference>
<evidence type="ECO:0008006" key="3">
    <source>
        <dbReference type="Google" id="ProtNLM"/>
    </source>
</evidence>
<name>A0ABR1IU24_9AGAR</name>
<dbReference type="PANTHER" id="PTHR40518">
    <property type="entry name" value="ACETOACETATE DECARBOXYLASE"/>
    <property type="match status" value="1"/>
</dbReference>
<gene>
    <name evidence="1" type="ORF">VKT23_017959</name>
</gene>